<dbReference type="PANTHER" id="PTHR13593:SF113">
    <property type="entry name" value="SI:DKEY-266F7.9"/>
    <property type="match status" value="1"/>
</dbReference>
<evidence type="ECO:0000313" key="2">
    <source>
        <dbReference type="Proteomes" id="UP000809789"/>
    </source>
</evidence>
<dbReference type="AlphaFoldDB" id="A0A8K0L5X4"/>
<sequence length="248" mass="28752">MQRPWCISQPNNFMDQLDNGIRYFDFRVETFMPWFRGERNYKFVHGLVGPSTDELFHQLSEFLAQPENDKEVVILDFQQFFGFGDFMHEHFVAILRRTFGDKLASIDLGVDVTLNELWRGPSRIIVFYADVTAVKKNDFLWPRDLLESNWPNKQDSSGLVSYLEGQLPYEKHKFFVLQGVITPSMSTFKNSMIPLSIDPSSLLDLGKHVNPVLETKLKEWKHKGVNVVMVDHANYSPSFVERVVALNS</sequence>
<dbReference type="GO" id="GO:0008081">
    <property type="term" value="F:phosphoric diester hydrolase activity"/>
    <property type="evidence" value="ECO:0007669"/>
    <property type="project" value="InterPro"/>
</dbReference>
<dbReference type="InterPro" id="IPR017946">
    <property type="entry name" value="PLC-like_Pdiesterase_TIM-brl"/>
</dbReference>
<organism evidence="1 2">
    <name type="scientific">Elsinoe batatas</name>
    <dbReference type="NCBI Taxonomy" id="2601811"/>
    <lineage>
        <taxon>Eukaryota</taxon>
        <taxon>Fungi</taxon>
        <taxon>Dikarya</taxon>
        <taxon>Ascomycota</taxon>
        <taxon>Pezizomycotina</taxon>
        <taxon>Dothideomycetes</taxon>
        <taxon>Dothideomycetidae</taxon>
        <taxon>Myriangiales</taxon>
        <taxon>Elsinoaceae</taxon>
        <taxon>Elsinoe</taxon>
    </lineage>
</organism>
<dbReference type="Gene3D" id="3.20.20.190">
    <property type="entry name" value="Phosphatidylinositol (PI) phosphodiesterase"/>
    <property type="match status" value="1"/>
</dbReference>
<dbReference type="EMBL" id="JAESVG020000002">
    <property type="protein sequence ID" value="KAG8630304.1"/>
    <property type="molecule type" value="Genomic_DNA"/>
</dbReference>
<dbReference type="Proteomes" id="UP000809789">
    <property type="component" value="Unassembled WGS sequence"/>
</dbReference>
<reference evidence="1" key="1">
    <citation type="submission" date="2021-07" db="EMBL/GenBank/DDBJ databases">
        <title>Elsinoe batatas strain:CRI-CJ2 Genome sequencing and assembly.</title>
        <authorList>
            <person name="Huang L."/>
        </authorList>
    </citation>
    <scope>NUCLEOTIDE SEQUENCE</scope>
    <source>
        <strain evidence="1">CRI-CJ2</strain>
    </source>
</reference>
<protein>
    <submittedName>
        <fullName evidence="1">Uncharacterized protein</fullName>
    </submittedName>
</protein>
<comment type="caution">
    <text evidence="1">The sequence shown here is derived from an EMBL/GenBank/DDBJ whole genome shotgun (WGS) entry which is preliminary data.</text>
</comment>
<name>A0A8K0L5X4_9PEZI</name>
<dbReference type="SUPFAM" id="SSF51695">
    <property type="entry name" value="PLC-like phosphodiesterases"/>
    <property type="match status" value="1"/>
</dbReference>
<gene>
    <name evidence="1" type="ORF">KVT40_001923</name>
</gene>
<dbReference type="GO" id="GO:0006629">
    <property type="term" value="P:lipid metabolic process"/>
    <property type="evidence" value="ECO:0007669"/>
    <property type="project" value="InterPro"/>
</dbReference>
<dbReference type="PANTHER" id="PTHR13593">
    <property type="match status" value="1"/>
</dbReference>
<accession>A0A8K0L5X4</accession>
<keyword evidence="2" id="KW-1185">Reference proteome</keyword>
<dbReference type="OrthoDB" id="2838148at2759"/>
<dbReference type="InterPro" id="IPR051057">
    <property type="entry name" value="PI-PLC_domain"/>
</dbReference>
<proteinExistence type="predicted"/>
<evidence type="ECO:0000313" key="1">
    <source>
        <dbReference type="EMBL" id="KAG8630304.1"/>
    </source>
</evidence>